<dbReference type="GO" id="GO:0032259">
    <property type="term" value="P:methylation"/>
    <property type="evidence" value="ECO:0007669"/>
    <property type="project" value="UniProtKB-KW"/>
</dbReference>
<keyword evidence="2" id="KW-0808">Transferase</keyword>
<accession>A0AAN0W7N3</accession>
<evidence type="ECO:0000256" key="1">
    <source>
        <dbReference type="ARBA" id="ARBA00022603"/>
    </source>
</evidence>
<dbReference type="CDD" id="cd02440">
    <property type="entry name" value="AdoMet_MTases"/>
    <property type="match status" value="1"/>
</dbReference>
<dbReference type="SUPFAM" id="SSF53335">
    <property type="entry name" value="S-adenosyl-L-methionine-dependent methyltransferases"/>
    <property type="match status" value="1"/>
</dbReference>
<organism evidence="5 6">
    <name type="scientific">Bacillus cereus 03BB108</name>
    <dbReference type="NCBI Taxonomy" id="451709"/>
    <lineage>
        <taxon>Bacteria</taxon>
        <taxon>Bacillati</taxon>
        <taxon>Bacillota</taxon>
        <taxon>Bacilli</taxon>
        <taxon>Bacillales</taxon>
        <taxon>Bacillaceae</taxon>
        <taxon>Bacillus</taxon>
        <taxon>Bacillus cereus group</taxon>
    </lineage>
</organism>
<dbReference type="Pfam" id="PF00398">
    <property type="entry name" value="RrnaAD"/>
    <property type="match status" value="1"/>
</dbReference>
<proteinExistence type="predicted"/>
<keyword evidence="1 5" id="KW-0489">Methyltransferase</keyword>
<keyword evidence="4" id="KW-0694">RNA-binding</keyword>
<evidence type="ECO:0000256" key="3">
    <source>
        <dbReference type="ARBA" id="ARBA00022691"/>
    </source>
</evidence>
<dbReference type="GO" id="GO:0003723">
    <property type="term" value="F:RNA binding"/>
    <property type="evidence" value="ECO:0007669"/>
    <property type="project" value="UniProtKB-KW"/>
</dbReference>
<dbReference type="InterPro" id="IPR001737">
    <property type="entry name" value="KsgA/Erm"/>
</dbReference>
<evidence type="ECO:0000256" key="2">
    <source>
        <dbReference type="ARBA" id="ARBA00022679"/>
    </source>
</evidence>
<evidence type="ECO:0000256" key="4">
    <source>
        <dbReference type="ARBA" id="ARBA00022884"/>
    </source>
</evidence>
<name>A0AAN0W7N3_BACCE</name>
<evidence type="ECO:0000313" key="6">
    <source>
        <dbReference type="Proteomes" id="UP000031861"/>
    </source>
</evidence>
<dbReference type="InterPro" id="IPR029063">
    <property type="entry name" value="SAM-dependent_MTases_sf"/>
</dbReference>
<reference evidence="5 6" key="1">
    <citation type="journal article" date="2015" name="Genome Announc.">
        <title>Complete genome sequences for 35 biothreat assay-relevant bacillus species.</title>
        <authorList>
            <person name="Johnson S.L."/>
            <person name="Daligault H.E."/>
            <person name="Davenport K.W."/>
            <person name="Jaissle J."/>
            <person name="Frey K.G."/>
            <person name="Ladner J.T."/>
            <person name="Broomall S.M."/>
            <person name="Bishop-Lilly K.A."/>
            <person name="Bruce D.C."/>
            <person name="Gibbons H.S."/>
            <person name="Coyne S.R."/>
            <person name="Lo C.C."/>
            <person name="Meincke L."/>
            <person name="Munk A.C."/>
            <person name="Koroleva G.I."/>
            <person name="Rosenzweig C.N."/>
            <person name="Palacios G.F."/>
            <person name="Redden C.L."/>
            <person name="Minogue T.D."/>
            <person name="Chain P.S."/>
        </authorList>
    </citation>
    <scope>NUCLEOTIDE SEQUENCE [LARGE SCALE GENOMIC DNA]</scope>
    <source>
        <strain evidence="5 6">03BB108</strain>
    </source>
</reference>
<evidence type="ECO:0000313" key="5">
    <source>
        <dbReference type="EMBL" id="AJI11771.1"/>
    </source>
</evidence>
<dbReference type="EMBL" id="CP009641">
    <property type="protein sequence ID" value="AJI11771.1"/>
    <property type="molecule type" value="Genomic_DNA"/>
</dbReference>
<dbReference type="GO" id="GO:0008168">
    <property type="term" value="F:methyltransferase activity"/>
    <property type="evidence" value="ECO:0007669"/>
    <property type="project" value="UniProtKB-KW"/>
</dbReference>
<dbReference type="RefSeq" id="WP_001100946.1">
    <property type="nucleotide sequence ID" value="NZ_CP009641.1"/>
</dbReference>
<gene>
    <name evidence="5" type="ORF">AK40_1746</name>
</gene>
<sequence>MNVIRFMQEYVKQPRMVGAILPSSKKLAKQMVSSICFKKAKCIIEFGPGTGIFTEELIQRKYPETILLLIEQNEAFYKKLSEKYRYKENVYIIHDSAENVTHYVEKYQIEKVDYIVSGLPFTSLPFRVSKNILYETKNILEEEGTFITFQYTKLKKQLLSSVFSNIEIENVYWNIPPAYVYTCKVKLNV</sequence>
<dbReference type="Gene3D" id="3.40.50.150">
    <property type="entry name" value="Vaccinia Virus protein VP39"/>
    <property type="match status" value="1"/>
</dbReference>
<dbReference type="Proteomes" id="UP000031861">
    <property type="component" value="Chromosome"/>
</dbReference>
<dbReference type="AlphaFoldDB" id="A0AAN0W7N3"/>
<protein>
    <submittedName>
        <fullName evidence="5">Methyltransferase small domain protein</fullName>
    </submittedName>
</protein>
<keyword evidence="3" id="KW-0949">S-adenosyl-L-methionine</keyword>